<gene>
    <name evidence="1" type="ORF">METZ01_LOCUS437090</name>
</gene>
<dbReference type="AlphaFoldDB" id="A0A382YLR3"/>
<dbReference type="EMBL" id="UINC01176889">
    <property type="protein sequence ID" value="SVD84236.1"/>
    <property type="molecule type" value="Genomic_DNA"/>
</dbReference>
<protein>
    <submittedName>
        <fullName evidence="1">Uncharacterized protein</fullName>
    </submittedName>
</protein>
<organism evidence="1">
    <name type="scientific">marine metagenome</name>
    <dbReference type="NCBI Taxonomy" id="408172"/>
    <lineage>
        <taxon>unclassified sequences</taxon>
        <taxon>metagenomes</taxon>
        <taxon>ecological metagenomes</taxon>
    </lineage>
</organism>
<reference evidence="1" key="1">
    <citation type="submission" date="2018-05" db="EMBL/GenBank/DDBJ databases">
        <authorList>
            <person name="Lanie J.A."/>
            <person name="Ng W.-L."/>
            <person name="Kazmierczak K.M."/>
            <person name="Andrzejewski T.M."/>
            <person name="Davidsen T.M."/>
            <person name="Wayne K.J."/>
            <person name="Tettelin H."/>
            <person name="Glass J.I."/>
            <person name="Rusch D."/>
            <person name="Podicherti R."/>
            <person name="Tsui H.-C.T."/>
            <person name="Winkler M.E."/>
        </authorList>
    </citation>
    <scope>NUCLEOTIDE SEQUENCE</scope>
</reference>
<accession>A0A382YLR3</accession>
<evidence type="ECO:0000313" key="1">
    <source>
        <dbReference type="EMBL" id="SVD84236.1"/>
    </source>
</evidence>
<name>A0A382YLR3_9ZZZZ</name>
<sequence>MITPENQTYILNTVKKLLPQILKEVDFDPTVKEVGHSFGEKVEETLVDKLIEIDPRFVAPDTKRAMQDVKFGDDLINIKFGFDKKGQPNMVAFNRLSEKFLKDEIDSYYIISIDGKDKKVTFFDLYQHLPYTNYNVGTGQVMLKEKSFFE</sequence>
<feature type="non-terminal residue" evidence="1">
    <location>
        <position position="150"/>
    </location>
</feature>
<proteinExistence type="predicted"/>